<protein>
    <recommendedName>
        <fullName evidence="6">Sensor domain-containing protein</fullName>
    </recommendedName>
</protein>
<dbReference type="Proteomes" id="UP000193907">
    <property type="component" value="Unassembled WGS sequence"/>
</dbReference>
<gene>
    <name evidence="2" type="ORF">AWB95_21585</name>
    <name evidence="3" type="ORF">CQY23_15005</name>
</gene>
<feature type="signal peptide" evidence="1">
    <location>
        <begin position="1"/>
        <end position="16"/>
    </location>
</feature>
<reference evidence="2 4" key="1">
    <citation type="submission" date="2016-01" db="EMBL/GenBank/DDBJ databases">
        <title>The new phylogeny of the genus Mycobacterium.</title>
        <authorList>
            <person name="Tarcisio F."/>
            <person name="Conor M."/>
            <person name="Antonella G."/>
            <person name="Elisabetta G."/>
            <person name="Giulia F.S."/>
            <person name="Sara T."/>
            <person name="Anna F."/>
            <person name="Clotilde B."/>
            <person name="Roberto B."/>
            <person name="Veronica D.S."/>
            <person name="Fabio R."/>
            <person name="Monica P."/>
            <person name="Olivier J."/>
            <person name="Enrico T."/>
            <person name="Nicola S."/>
        </authorList>
    </citation>
    <scope>NUCLEOTIDE SEQUENCE [LARGE SCALE GENOMIC DNA]</scope>
    <source>
        <strain evidence="2 4">DSM 44243</strain>
    </source>
</reference>
<keyword evidence="1" id="KW-0732">Signal</keyword>
<accession>A0A1X1RIX1</accession>
<feature type="chain" id="PRO_5014277348" description="Sensor domain-containing protein" evidence="1">
    <location>
        <begin position="17"/>
        <end position="213"/>
    </location>
</feature>
<dbReference type="STRING" id="28045.AWB95_21585"/>
<evidence type="ECO:0000313" key="2">
    <source>
        <dbReference type="EMBL" id="ORV06981.1"/>
    </source>
</evidence>
<evidence type="ECO:0000313" key="4">
    <source>
        <dbReference type="Proteomes" id="UP000193907"/>
    </source>
</evidence>
<name>A0A1X1RIX1_MYCCE</name>
<comment type="caution">
    <text evidence="2">The sequence shown here is derived from an EMBL/GenBank/DDBJ whole genome shotgun (WGS) entry which is preliminary data.</text>
</comment>
<dbReference type="EMBL" id="PDKV01000018">
    <property type="protein sequence ID" value="PIB78206.1"/>
    <property type="molecule type" value="Genomic_DNA"/>
</dbReference>
<dbReference type="Proteomes" id="UP000230971">
    <property type="component" value="Unassembled WGS sequence"/>
</dbReference>
<dbReference type="AlphaFoldDB" id="A0A1X1RIX1"/>
<evidence type="ECO:0000313" key="5">
    <source>
        <dbReference type="Proteomes" id="UP000230971"/>
    </source>
</evidence>
<evidence type="ECO:0000256" key="1">
    <source>
        <dbReference type="SAM" id="SignalP"/>
    </source>
</evidence>
<proteinExistence type="predicted"/>
<sequence length="213" mass="22502">MLVAILIMGTSVPAAAATSVPAAAWISTNRLPLDDSQHWPDLAGIAEAPNDNAFQAELLCRARAPDKRLVDAVGVDAARARVDKGHNEWSLQQQIVHYPGDPWRMGQTADQLFTSLQNTLTNCGPTAPGARVTVTTPRSHCPSIQRGGCSEIAAVVDMPSTQTSAHVYLASVGSSVTELAVWSTGDPGVGWSAPSDEDVFSAMNPPLCAVWEC</sequence>
<organism evidence="2 4">
    <name type="scientific">Mycobacterium celatum</name>
    <dbReference type="NCBI Taxonomy" id="28045"/>
    <lineage>
        <taxon>Bacteria</taxon>
        <taxon>Bacillati</taxon>
        <taxon>Actinomycetota</taxon>
        <taxon>Actinomycetes</taxon>
        <taxon>Mycobacteriales</taxon>
        <taxon>Mycobacteriaceae</taxon>
        <taxon>Mycobacterium</taxon>
    </lineage>
</organism>
<dbReference type="EMBL" id="LQOM01000050">
    <property type="protein sequence ID" value="ORV06981.1"/>
    <property type="molecule type" value="Genomic_DNA"/>
</dbReference>
<evidence type="ECO:0008006" key="6">
    <source>
        <dbReference type="Google" id="ProtNLM"/>
    </source>
</evidence>
<reference evidence="3 5" key="2">
    <citation type="journal article" date="2017" name="Infect. Genet. Evol.">
        <title>The new phylogeny of the genus Mycobacterium: The old and the news.</title>
        <authorList>
            <person name="Tortoli E."/>
            <person name="Fedrizzi T."/>
            <person name="Meehan C.J."/>
            <person name="Trovato A."/>
            <person name="Grottola A."/>
            <person name="Giacobazzi E."/>
            <person name="Serpini G.F."/>
            <person name="Tagliazucchi S."/>
            <person name="Fabio A."/>
            <person name="Bettua C."/>
            <person name="Bertorelli R."/>
            <person name="Frascaro F."/>
            <person name="De Sanctis V."/>
            <person name="Pecorari M."/>
            <person name="Jousson O."/>
            <person name="Segata N."/>
            <person name="Cirillo D.M."/>
        </authorList>
    </citation>
    <scope>NUCLEOTIDE SEQUENCE [LARGE SCALE GENOMIC DNA]</scope>
    <source>
        <strain evidence="3 5">NCTC 12882</strain>
    </source>
</reference>
<evidence type="ECO:0000313" key="3">
    <source>
        <dbReference type="EMBL" id="PIB78206.1"/>
    </source>
</evidence>
<keyword evidence="4" id="KW-1185">Reference proteome</keyword>